<evidence type="ECO:0000313" key="1">
    <source>
        <dbReference type="Proteomes" id="UP000887576"/>
    </source>
</evidence>
<name>A0AC34QPB5_9BILA</name>
<proteinExistence type="predicted"/>
<dbReference type="WBParaSite" id="JU765_v2.g18072.t1">
    <property type="protein sequence ID" value="JU765_v2.g18072.t1"/>
    <property type="gene ID" value="JU765_v2.g18072"/>
</dbReference>
<dbReference type="Proteomes" id="UP000887576">
    <property type="component" value="Unplaced"/>
</dbReference>
<organism evidence="1 2">
    <name type="scientific">Panagrolaimus sp. JU765</name>
    <dbReference type="NCBI Taxonomy" id="591449"/>
    <lineage>
        <taxon>Eukaryota</taxon>
        <taxon>Metazoa</taxon>
        <taxon>Ecdysozoa</taxon>
        <taxon>Nematoda</taxon>
        <taxon>Chromadorea</taxon>
        <taxon>Rhabditida</taxon>
        <taxon>Tylenchina</taxon>
        <taxon>Panagrolaimomorpha</taxon>
        <taxon>Panagrolaimoidea</taxon>
        <taxon>Panagrolaimidae</taxon>
        <taxon>Panagrolaimus</taxon>
    </lineage>
</organism>
<accession>A0AC34QPB5</accession>
<protein>
    <submittedName>
        <fullName evidence="2">Structure-specific endonuclease subunit SLX1 homolog</fullName>
    </submittedName>
</protein>
<reference evidence="2" key="1">
    <citation type="submission" date="2022-11" db="UniProtKB">
        <authorList>
            <consortium name="WormBaseParasite"/>
        </authorList>
    </citation>
    <scope>IDENTIFICATION</scope>
</reference>
<evidence type="ECO:0000313" key="2">
    <source>
        <dbReference type="WBParaSite" id="JU765_v2.g18072.t1"/>
    </source>
</evidence>
<sequence>MADSFDDEDNEISWLNGQSSSPKKLSPIKSLSPALARRPPEIDLSTQKLPIQNQQKRSKKLIPENVPFSELNDEIFGNSPKKQNTTTVEKEFFGVYCLISKSENRSYKNRCYIGYTVDPNRRIKQHNSGKDHGGAKKTDSRGPWDMVCIIHGFPNSVSALRFEWAWQNPDKSRRLRDIKLKKDKKESPFQFRLRILSNLLNSDPWKRLSLNFRWLMPEYETQFPEKFNNLTHIERKFGLVQKEGEMVPKDPQDYESIKPCSICKNNISTISELVRCQTKNICGSHFHIYCLAKKALTESKEFDTCLIPIKGRCPRCFGTWRWGDLIQDQRTLIQISQIAGENLKIFNAEKLIPKNSTVG</sequence>